<protein>
    <submittedName>
        <fullName evidence="5">HPP family protein+B94</fullName>
    </submittedName>
</protein>
<sequence length="383" mass="41913">MRSLLRHFFKKLITIVLPETTSVSWLERFRSVLGVVLGLLAMMGLGLLLAGYGNASPWVVASMGASAFLLFVLPSSPMAQPWAVIGGSCVSALVGVACTQFVHELPLLIPLSVGLAILAMFALRCLHAPAAALALLIPLGGMTDFHFVLFPVMGNAVLLVLCAVIYNSLTGKPYPQRPKAVLDSSPLQKRNRKIEDQEINAVLESYNQVLDISKDDLANLISQVEHGAYQKKLQSMLCKNIMTTEVLYVGMDSPLDQAWNLLRKRHVKALPVIDGAKRVLGIITLEDFLKSAAVDFHQTFGQRIRGFMRTAVPGLNSLPNAVGQVMSKPVRVISEDRNMLDLAEIFCGDGHHHIPVINDNRQLVGMITQSDFVKAIDQSIDIR</sequence>
<organism evidence="5 6">
    <name type="scientific">Polynucleobacter asymbioticus (strain DSM 18221 / CIP 109841 / QLW-P1DMWA-1)</name>
    <name type="common">Polynucleobacter necessarius subsp. asymbioticus</name>
    <dbReference type="NCBI Taxonomy" id="312153"/>
    <lineage>
        <taxon>Bacteria</taxon>
        <taxon>Pseudomonadati</taxon>
        <taxon>Pseudomonadota</taxon>
        <taxon>Betaproteobacteria</taxon>
        <taxon>Burkholderiales</taxon>
        <taxon>Burkholderiaceae</taxon>
        <taxon>Polynucleobacter</taxon>
    </lineage>
</organism>
<dbReference type="Pfam" id="PF04982">
    <property type="entry name" value="TM_HPP"/>
    <property type="match status" value="1"/>
</dbReference>
<dbReference type="SUPFAM" id="SSF54631">
    <property type="entry name" value="CBS-domain pair"/>
    <property type="match status" value="1"/>
</dbReference>
<dbReference type="PANTHER" id="PTHR43080">
    <property type="entry name" value="CBS DOMAIN-CONTAINING PROTEIN CBSX3, MITOCHONDRIAL"/>
    <property type="match status" value="1"/>
</dbReference>
<dbReference type="InterPro" id="IPR058581">
    <property type="entry name" value="TM_HPP"/>
</dbReference>
<evidence type="ECO:0000256" key="3">
    <source>
        <dbReference type="SAM" id="Phobius"/>
    </source>
</evidence>
<feature type="domain" description="CBS" evidence="4">
    <location>
        <begin position="242"/>
        <end position="299"/>
    </location>
</feature>
<gene>
    <name evidence="5" type="ordered locus">Pnuc_1006</name>
</gene>
<proteinExistence type="predicted"/>
<evidence type="ECO:0000313" key="5">
    <source>
        <dbReference type="EMBL" id="ABP34222.1"/>
    </source>
</evidence>
<feature type="transmembrane region" description="Helical" evidence="3">
    <location>
        <begin position="148"/>
        <end position="169"/>
    </location>
</feature>
<keyword evidence="3" id="KW-1133">Transmembrane helix</keyword>
<feature type="transmembrane region" description="Helical" evidence="3">
    <location>
        <begin position="108"/>
        <end position="136"/>
    </location>
</feature>
<dbReference type="KEGG" id="pnu:Pnuc_1006"/>
<evidence type="ECO:0000259" key="4">
    <source>
        <dbReference type="PROSITE" id="PS51371"/>
    </source>
</evidence>
<dbReference type="InterPro" id="IPR051257">
    <property type="entry name" value="Diverse_CBS-Domain"/>
</dbReference>
<dbReference type="CDD" id="cd04600">
    <property type="entry name" value="CBS_pair_HPP_assoc"/>
    <property type="match status" value="1"/>
</dbReference>
<dbReference type="Proteomes" id="UP000000231">
    <property type="component" value="Chromosome"/>
</dbReference>
<dbReference type="InterPro" id="IPR000644">
    <property type="entry name" value="CBS_dom"/>
</dbReference>
<dbReference type="InterPro" id="IPR046342">
    <property type="entry name" value="CBS_dom_sf"/>
</dbReference>
<dbReference type="PROSITE" id="PS51371">
    <property type="entry name" value="CBS"/>
    <property type="match status" value="2"/>
</dbReference>
<dbReference type="PANTHER" id="PTHR43080:SF2">
    <property type="entry name" value="CBS DOMAIN-CONTAINING PROTEIN"/>
    <property type="match status" value="1"/>
</dbReference>
<feature type="transmembrane region" description="Helical" evidence="3">
    <location>
        <begin position="82"/>
        <end position="102"/>
    </location>
</feature>
<dbReference type="HOGENOM" id="CLU_040397_1_1_4"/>
<dbReference type="Gene3D" id="3.10.580.10">
    <property type="entry name" value="CBS-domain"/>
    <property type="match status" value="1"/>
</dbReference>
<dbReference type="eggNOG" id="COG3448">
    <property type="taxonomic scope" value="Bacteria"/>
</dbReference>
<keyword evidence="3" id="KW-0812">Transmembrane</keyword>
<feature type="transmembrane region" description="Helical" evidence="3">
    <location>
        <begin position="32"/>
        <end position="52"/>
    </location>
</feature>
<feature type="domain" description="CBS" evidence="4">
    <location>
        <begin position="326"/>
        <end position="382"/>
    </location>
</feature>
<reference evidence="5 6" key="1">
    <citation type="journal article" date="2012" name="Stand. Genomic Sci.">
        <title>Complete genome sequence of Polynucleobacter necessarius subsp. asymbioticus type strain (QLW-P1DMWA-1(T)).</title>
        <authorList>
            <person name="Meincke L."/>
            <person name="Copeland A."/>
            <person name="Lapidus A."/>
            <person name="Lucas S."/>
            <person name="Berry K.W."/>
            <person name="Del Rio T.G."/>
            <person name="Hammon N."/>
            <person name="Dalin E."/>
            <person name="Tice H."/>
            <person name="Pitluck S."/>
            <person name="Richardson P."/>
            <person name="Bruce D."/>
            <person name="Goodwin L."/>
            <person name="Han C."/>
            <person name="Tapia R."/>
            <person name="Detter J.C."/>
            <person name="Schmutz J."/>
            <person name="Brettin T."/>
            <person name="Larimer F."/>
            <person name="Land M."/>
            <person name="Hauser L."/>
            <person name="Kyrpides N.C."/>
            <person name="Ivanova N."/>
            <person name="Goker M."/>
            <person name="Woyke T."/>
            <person name="Wu Q.L."/>
            <person name="Pockl M."/>
            <person name="Hahn M.W."/>
            <person name="Klenk H.P."/>
        </authorList>
    </citation>
    <scope>NUCLEOTIDE SEQUENCE [LARGE SCALE GENOMIC DNA]</scope>
    <source>
        <strain evidence="6">DSM 18221 / CIP 109841 / QLW-P1DMWA-1</strain>
    </source>
</reference>
<keyword evidence="3" id="KW-0472">Membrane</keyword>
<evidence type="ECO:0000256" key="1">
    <source>
        <dbReference type="ARBA" id="ARBA00023122"/>
    </source>
</evidence>
<keyword evidence="1 2" id="KW-0129">CBS domain</keyword>
<dbReference type="AlphaFoldDB" id="A4SXK8"/>
<dbReference type="Pfam" id="PF00571">
    <property type="entry name" value="CBS"/>
    <property type="match status" value="2"/>
</dbReference>
<name>A4SXK8_POLAQ</name>
<dbReference type="SMART" id="SM00116">
    <property type="entry name" value="CBS"/>
    <property type="match status" value="2"/>
</dbReference>
<dbReference type="EMBL" id="CP000655">
    <property type="protein sequence ID" value="ABP34222.1"/>
    <property type="molecule type" value="Genomic_DNA"/>
</dbReference>
<evidence type="ECO:0000256" key="2">
    <source>
        <dbReference type="PROSITE-ProRule" id="PRU00703"/>
    </source>
</evidence>
<accession>A4SXK8</accession>
<keyword evidence="6" id="KW-1185">Reference proteome</keyword>
<evidence type="ECO:0000313" key="6">
    <source>
        <dbReference type="Proteomes" id="UP000000231"/>
    </source>
</evidence>